<dbReference type="InterPro" id="IPR036318">
    <property type="entry name" value="FAD-bd_PCMH-like_sf"/>
</dbReference>
<dbReference type="Proteomes" id="UP000070133">
    <property type="component" value="Unassembled WGS sequence"/>
</dbReference>
<dbReference type="OrthoDB" id="9983560at2759"/>
<proteinExistence type="inferred from homology"/>
<evidence type="ECO:0000256" key="3">
    <source>
        <dbReference type="SAM" id="SignalP"/>
    </source>
</evidence>
<evidence type="ECO:0000313" key="6">
    <source>
        <dbReference type="Proteomes" id="UP000070133"/>
    </source>
</evidence>
<dbReference type="Pfam" id="PF08031">
    <property type="entry name" value="BBE"/>
    <property type="match status" value="1"/>
</dbReference>
<evidence type="ECO:0000256" key="1">
    <source>
        <dbReference type="ARBA" id="ARBA00005466"/>
    </source>
</evidence>
<comment type="similarity">
    <text evidence="1">Belongs to the oxygen-dependent FAD-linked oxidoreductase family.</text>
</comment>
<dbReference type="AlphaFoldDB" id="A0A139HSB4"/>
<accession>A0A139HSB4</accession>
<feature type="chain" id="PRO_5007806792" description="FAD-binding PCMH-type domain-containing protein" evidence="3">
    <location>
        <begin position="17"/>
        <end position="604"/>
    </location>
</feature>
<dbReference type="PANTHER" id="PTHR13878">
    <property type="entry name" value="GULONOLACTONE OXIDASE"/>
    <property type="match status" value="1"/>
</dbReference>
<feature type="signal peptide" evidence="3">
    <location>
        <begin position="1"/>
        <end position="16"/>
    </location>
</feature>
<keyword evidence="3" id="KW-0732">Signal</keyword>
<dbReference type="InterPro" id="IPR012951">
    <property type="entry name" value="BBE"/>
</dbReference>
<protein>
    <recommendedName>
        <fullName evidence="4">FAD-binding PCMH-type domain-containing protein</fullName>
    </recommendedName>
</protein>
<dbReference type="EMBL" id="LFZN01000013">
    <property type="protein sequence ID" value="KXT05287.1"/>
    <property type="molecule type" value="Genomic_DNA"/>
</dbReference>
<reference evidence="5 6" key="1">
    <citation type="submission" date="2015-07" db="EMBL/GenBank/DDBJ databases">
        <title>Comparative genomics of the Sigatoka disease complex on banana suggests a link between parallel evolutionary changes in Pseudocercospora fijiensis and Pseudocercospora eumusae and increased virulence on the banana host.</title>
        <authorList>
            <person name="Chang T.-C."/>
            <person name="Salvucci A."/>
            <person name="Crous P.W."/>
            <person name="Stergiopoulos I."/>
        </authorList>
    </citation>
    <scope>NUCLEOTIDE SEQUENCE [LARGE SCALE GENOMIC DNA]</scope>
    <source>
        <strain evidence="5 6">CBS 114824</strain>
    </source>
</reference>
<evidence type="ECO:0000313" key="5">
    <source>
        <dbReference type="EMBL" id="KXT05287.1"/>
    </source>
</evidence>
<dbReference type="STRING" id="321146.A0A139HSB4"/>
<comment type="caution">
    <text evidence="5">The sequence shown here is derived from an EMBL/GenBank/DDBJ whole genome shotgun (WGS) entry which is preliminary data.</text>
</comment>
<sequence length="604" mass="64256">MASILLLLGLFELASTTPLQTRSTPINQITDSQWKALNTSVGGRLFMATPYAKPCYSFYNGVMSTPDTMQCKAVQDGYTDEQSIANNFGGYLYTNWGTCQAKAQGCGLDFAAPQNPAFYAPPKNCFQGSIASYYINVQQVSDIQAGLKFASDTGVPLVVKNSGHDFKGRSSAPGSLALWTHNVQPPIKLTRGFKPQGCEAAAGDAVTMGAGQGFAGVYEFAEANGITVVGGSSRTVGPVGGWISGGGHGALSNTLGLGVDNVLEMQTVLPNGTLITANRCQNQDIFFAIRGGGGSTFGVNWQMTYTAHPQMQLEVAYIRFVGTNSTVIRKFIEICTQLGDVWAKNGWGGYIAPGAATSLVSGMILMTPKLSHVEAVTQMKPLTDFVASLGNAALDNSINTESSFYQAYQKYISPNQEKVGIGIAMGSKLVPQSMLQTLAGQKAIADAIEKSSQMVIPLAQIKDQPPDPMALVYGAPFQILVTAPSSYNPDNTSAVTPAWYSSVWHVCLGQGIANDADADTISAAFANANAATQVLRNAVGFPGAYLNEADTFEPDPVNSYWGQGNFDRLVAIKRNVDPGNVLTNWGAIAWDRSDARYACYPRIS</sequence>
<dbReference type="Gene3D" id="3.30.465.10">
    <property type="match status" value="1"/>
</dbReference>
<dbReference type="InterPro" id="IPR016169">
    <property type="entry name" value="FAD-bd_PCMH_sub2"/>
</dbReference>
<dbReference type="PANTHER" id="PTHR13878:SF91">
    <property type="entry name" value="FAD BINDING DOMAIN PROTEIN (AFU_ORTHOLOGUE AFUA_6G12070)-RELATED"/>
    <property type="match status" value="1"/>
</dbReference>
<gene>
    <name evidence="5" type="ORF">AC578_10954</name>
</gene>
<dbReference type="PROSITE" id="PS51387">
    <property type="entry name" value="FAD_PCMH"/>
    <property type="match status" value="1"/>
</dbReference>
<evidence type="ECO:0000259" key="4">
    <source>
        <dbReference type="PROSITE" id="PS51387"/>
    </source>
</evidence>
<dbReference type="GO" id="GO:0016491">
    <property type="term" value="F:oxidoreductase activity"/>
    <property type="evidence" value="ECO:0007669"/>
    <property type="project" value="UniProtKB-KW"/>
</dbReference>
<name>A0A139HSB4_9PEZI</name>
<dbReference type="InterPro" id="IPR016166">
    <property type="entry name" value="FAD-bd_PCMH"/>
</dbReference>
<dbReference type="Pfam" id="PF01565">
    <property type="entry name" value="FAD_binding_4"/>
    <property type="match status" value="1"/>
</dbReference>
<dbReference type="InterPro" id="IPR050432">
    <property type="entry name" value="FAD-linked_Oxidoreductases_BP"/>
</dbReference>
<organism evidence="5 6">
    <name type="scientific">Pseudocercospora eumusae</name>
    <dbReference type="NCBI Taxonomy" id="321146"/>
    <lineage>
        <taxon>Eukaryota</taxon>
        <taxon>Fungi</taxon>
        <taxon>Dikarya</taxon>
        <taxon>Ascomycota</taxon>
        <taxon>Pezizomycotina</taxon>
        <taxon>Dothideomycetes</taxon>
        <taxon>Dothideomycetidae</taxon>
        <taxon>Mycosphaerellales</taxon>
        <taxon>Mycosphaerellaceae</taxon>
        <taxon>Pseudocercospora</taxon>
    </lineage>
</organism>
<dbReference type="SUPFAM" id="SSF56176">
    <property type="entry name" value="FAD-binding/transporter-associated domain-like"/>
    <property type="match status" value="1"/>
</dbReference>
<dbReference type="InterPro" id="IPR006094">
    <property type="entry name" value="Oxid_FAD_bind_N"/>
</dbReference>
<evidence type="ECO:0000256" key="2">
    <source>
        <dbReference type="ARBA" id="ARBA00023002"/>
    </source>
</evidence>
<keyword evidence="6" id="KW-1185">Reference proteome</keyword>
<dbReference type="GO" id="GO:0071949">
    <property type="term" value="F:FAD binding"/>
    <property type="evidence" value="ECO:0007669"/>
    <property type="project" value="InterPro"/>
</dbReference>
<feature type="domain" description="FAD-binding PCMH-type" evidence="4">
    <location>
        <begin position="126"/>
        <end position="310"/>
    </location>
</feature>
<keyword evidence="2" id="KW-0560">Oxidoreductase</keyword>